<dbReference type="Proteomes" id="UP001187531">
    <property type="component" value="Unassembled WGS sequence"/>
</dbReference>
<sequence>MSYRYYQFTFAVIFVKRATDDHLSDMTTLQSEKTSFILTLKTYLSLGTLNLRTLAKPGKRELVLNEMNRYRWDIVGLSETHLPSTGIERINEITLITSGRSDGVHCQGVGFLLSKRAKQSLFAVHPVSERIITIRLKGTIAYMTIIQVYAPDLSRNDQEAEEFYSQLQHTVDTAPKKDVLFVIGDFNAIIRYSNDGFEDVMGKFGHGRQNHRGEMLIDFCRDSELFIMNTMFRHRERRKVTWRSPDGRTANMIDYILVGKRWKSSVLNTVSIAGGDFDSDHVLVMSELCLRIRKP</sequence>
<accession>A0AA88L6B2</accession>
<dbReference type="SUPFAM" id="SSF56219">
    <property type="entry name" value="DNase I-like"/>
    <property type="match status" value="1"/>
</dbReference>
<organism evidence="2 3">
    <name type="scientific">Artemia franciscana</name>
    <name type="common">Brine shrimp</name>
    <name type="synonym">Artemia sanfranciscana</name>
    <dbReference type="NCBI Taxonomy" id="6661"/>
    <lineage>
        <taxon>Eukaryota</taxon>
        <taxon>Metazoa</taxon>
        <taxon>Ecdysozoa</taxon>
        <taxon>Arthropoda</taxon>
        <taxon>Crustacea</taxon>
        <taxon>Branchiopoda</taxon>
        <taxon>Anostraca</taxon>
        <taxon>Artemiidae</taxon>
        <taxon>Artemia</taxon>
    </lineage>
</organism>
<keyword evidence="3" id="KW-1185">Reference proteome</keyword>
<dbReference type="PANTHER" id="PTHR23227">
    <property type="entry name" value="BUCENTAUR RELATED"/>
    <property type="match status" value="1"/>
</dbReference>
<dbReference type="PANTHER" id="PTHR23227:SF67">
    <property type="entry name" value="CRANIOFACIAL DEVELOPMENT PROTEIN 2-LIKE"/>
    <property type="match status" value="1"/>
</dbReference>
<dbReference type="EMBL" id="JAVRJZ010000009">
    <property type="protein sequence ID" value="KAK2718587.1"/>
    <property type="molecule type" value="Genomic_DNA"/>
</dbReference>
<comment type="caution">
    <text evidence="2">The sequence shown here is derived from an EMBL/GenBank/DDBJ whole genome shotgun (WGS) entry which is preliminary data.</text>
</comment>
<name>A0AA88L6B2_ARTSF</name>
<evidence type="ECO:0000259" key="1">
    <source>
        <dbReference type="Pfam" id="PF03372"/>
    </source>
</evidence>
<reference evidence="2" key="1">
    <citation type="submission" date="2023-07" db="EMBL/GenBank/DDBJ databases">
        <title>Chromosome-level genome assembly of Artemia franciscana.</title>
        <authorList>
            <person name="Jo E."/>
        </authorList>
    </citation>
    <scope>NUCLEOTIDE SEQUENCE</scope>
    <source>
        <tissue evidence="2">Whole body</tissue>
    </source>
</reference>
<dbReference type="Pfam" id="PF03372">
    <property type="entry name" value="Exo_endo_phos"/>
    <property type="match status" value="1"/>
</dbReference>
<evidence type="ECO:0000313" key="2">
    <source>
        <dbReference type="EMBL" id="KAK2718587.1"/>
    </source>
</evidence>
<feature type="domain" description="Endonuclease/exonuclease/phosphatase" evidence="1">
    <location>
        <begin position="48"/>
        <end position="281"/>
    </location>
</feature>
<gene>
    <name evidence="2" type="ORF">QYM36_005802</name>
</gene>
<protein>
    <recommendedName>
        <fullName evidence="1">Endonuclease/exonuclease/phosphatase domain-containing protein</fullName>
    </recommendedName>
</protein>
<dbReference type="CDD" id="cd09076">
    <property type="entry name" value="L1-EN"/>
    <property type="match status" value="1"/>
</dbReference>
<dbReference type="AlphaFoldDB" id="A0AA88L6B2"/>
<dbReference type="InterPro" id="IPR005135">
    <property type="entry name" value="Endo/exonuclease/phosphatase"/>
</dbReference>
<dbReference type="GO" id="GO:0003824">
    <property type="term" value="F:catalytic activity"/>
    <property type="evidence" value="ECO:0007669"/>
    <property type="project" value="InterPro"/>
</dbReference>
<proteinExistence type="predicted"/>
<evidence type="ECO:0000313" key="3">
    <source>
        <dbReference type="Proteomes" id="UP001187531"/>
    </source>
</evidence>
<dbReference type="InterPro" id="IPR036691">
    <property type="entry name" value="Endo/exonu/phosph_ase_sf"/>
</dbReference>
<dbReference type="InterPro" id="IPR027124">
    <property type="entry name" value="Swc5/CFDP1/2"/>
</dbReference>
<dbReference type="Gene3D" id="3.60.10.10">
    <property type="entry name" value="Endonuclease/exonuclease/phosphatase"/>
    <property type="match status" value="1"/>
</dbReference>